<dbReference type="STRING" id="1172194.WQQ_12470"/>
<evidence type="ECO:0000256" key="4">
    <source>
        <dbReference type="PROSITE-ProRule" id="PRU01161"/>
    </source>
</evidence>
<reference evidence="6 7" key="1">
    <citation type="journal article" date="2012" name="J. Bacteriol.">
        <title>Genome Sequence of n-Alkane-Degrading Hydrocarboniphaga effusa Strain AP103T (ATCC BAA-332T).</title>
        <authorList>
            <person name="Chang H.K."/>
            <person name="Zylstra G.J."/>
            <person name="Chae J.C."/>
        </authorList>
    </citation>
    <scope>NUCLEOTIDE SEQUENCE [LARGE SCALE GENOMIC DNA]</scope>
    <source>
        <strain evidence="6 7">AP103</strain>
    </source>
</reference>
<comment type="caution">
    <text evidence="6">The sequence shown here is derived from an EMBL/GenBank/DDBJ whole genome shotgun (WGS) entry which is preliminary data.</text>
</comment>
<evidence type="ECO:0000256" key="2">
    <source>
        <dbReference type="ARBA" id="ARBA00022963"/>
    </source>
</evidence>
<keyword evidence="1 4" id="KW-0378">Hydrolase</keyword>
<dbReference type="InterPro" id="IPR016035">
    <property type="entry name" value="Acyl_Trfase/lysoPLipase"/>
</dbReference>
<dbReference type="InterPro" id="IPR050301">
    <property type="entry name" value="NTE"/>
</dbReference>
<dbReference type="GO" id="GO:0016787">
    <property type="term" value="F:hydrolase activity"/>
    <property type="evidence" value="ECO:0007669"/>
    <property type="project" value="UniProtKB-UniRule"/>
</dbReference>
<feature type="short sequence motif" description="GXSXG" evidence="4">
    <location>
        <begin position="41"/>
        <end position="45"/>
    </location>
</feature>
<dbReference type="Gene3D" id="3.40.1090.10">
    <property type="entry name" value="Cytosolic phospholipase A2 catalytic domain"/>
    <property type="match status" value="2"/>
</dbReference>
<dbReference type="Proteomes" id="UP000003704">
    <property type="component" value="Unassembled WGS sequence"/>
</dbReference>
<keyword evidence="7" id="KW-1185">Reference proteome</keyword>
<proteinExistence type="predicted"/>
<feature type="short sequence motif" description="DGA/G" evidence="4">
    <location>
        <begin position="155"/>
        <end position="157"/>
    </location>
</feature>
<feature type="active site" description="Nucleophile" evidence="4">
    <location>
        <position position="43"/>
    </location>
</feature>
<dbReference type="SUPFAM" id="SSF52151">
    <property type="entry name" value="FabD/lysophospholipase-like"/>
    <property type="match status" value="1"/>
</dbReference>
<name>I8TBC9_9GAMM</name>
<keyword evidence="2 4" id="KW-0442">Lipid degradation</keyword>
<dbReference type="Pfam" id="PF01734">
    <property type="entry name" value="Patatin"/>
    <property type="match status" value="1"/>
</dbReference>
<dbReference type="EMBL" id="AKGD01000001">
    <property type="protein sequence ID" value="EIT71110.1"/>
    <property type="molecule type" value="Genomic_DNA"/>
</dbReference>
<dbReference type="GO" id="GO:0016042">
    <property type="term" value="P:lipid catabolic process"/>
    <property type="evidence" value="ECO:0007669"/>
    <property type="project" value="UniProtKB-UniRule"/>
</dbReference>
<gene>
    <name evidence="6" type="ORF">WQQ_12470</name>
</gene>
<dbReference type="PANTHER" id="PTHR14226:SF76">
    <property type="entry name" value="NTE FAMILY PROTEIN RSSA"/>
    <property type="match status" value="1"/>
</dbReference>
<dbReference type="CDD" id="cd07205">
    <property type="entry name" value="Pat_PNPLA6_PNPLA7_NTE1_like"/>
    <property type="match status" value="1"/>
</dbReference>
<organism evidence="6 7">
    <name type="scientific">Hydrocarboniphaga effusa AP103</name>
    <dbReference type="NCBI Taxonomy" id="1172194"/>
    <lineage>
        <taxon>Bacteria</taxon>
        <taxon>Pseudomonadati</taxon>
        <taxon>Pseudomonadota</taxon>
        <taxon>Gammaproteobacteria</taxon>
        <taxon>Nevskiales</taxon>
        <taxon>Nevskiaceae</taxon>
        <taxon>Hydrocarboniphaga</taxon>
    </lineage>
</organism>
<evidence type="ECO:0000313" key="7">
    <source>
        <dbReference type="Proteomes" id="UP000003704"/>
    </source>
</evidence>
<evidence type="ECO:0000256" key="3">
    <source>
        <dbReference type="ARBA" id="ARBA00023098"/>
    </source>
</evidence>
<feature type="active site" description="Proton acceptor" evidence="4">
    <location>
        <position position="155"/>
    </location>
</feature>
<accession>I8TBC9</accession>
<dbReference type="PANTHER" id="PTHR14226">
    <property type="entry name" value="NEUROPATHY TARGET ESTERASE/SWISS CHEESE D.MELANOGASTER"/>
    <property type="match status" value="1"/>
</dbReference>
<sequence>MVAVKPRVGIALGGGAARGFAHVGVLKMLESQGIVPDLVVGTSAGSVVGALYAAGHGGFELQEMTFDLDRAAFADWQFFGRGLLRGEALQKFINDKVGNRPIESLDKPFAAVAAKLRTGEGVLFTRGDVGQAVRASSAIPGIFVSPVISGEEYVDGGTVSPVPVSYARRMGAEIVIAVDISQPVAEVPSNSSLAAVLKAFDIMGNALKANELPTADVIIAPNVKGLATTSFETKQKAILEGERAALAAVPKIRELIAQKTRMMPADQVPAPLKPGSAN</sequence>
<dbReference type="AlphaFoldDB" id="I8TBC9"/>
<feature type="domain" description="PNPLA" evidence="5">
    <location>
        <begin position="10"/>
        <end position="168"/>
    </location>
</feature>
<protein>
    <submittedName>
        <fullName evidence="6">Patatin</fullName>
    </submittedName>
</protein>
<dbReference type="InterPro" id="IPR002641">
    <property type="entry name" value="PNPLA_dom"/>
</dbReference>
<keyword evidence="3 4" id="KW-0443">Lipid metabolism</keyword>
<dbReference type="PROSITE" id="PS51635">
    <property type="entry name" value="PNPLA"/>
    <property type="match status" value="1"/>
</dbReference>
<evidence type="ECO:0000313" key="6">
    <source>
        <dbReference type="EMBL" id="EIT71110.1"/>
    </source>
</evidence>
<evidence type="ECO:0000256" key="1">
    <source>
        <dbReference type="ARBA" id="ARBA00022801"/>
    </source>
</evidence>
<comment type="caution">
    <text evidence="4">Lacks conserved residue(s) required for the propagation of feature annotation.</text>
</comment>
<dbReference type="PATRIC" id="fig|1172194.4.peg.1198"/>
<evidence type="ECO:0000259" key="5">
    <source>
        <dbReference type="PROSITE" id="PS51635"/>
    </source>
</evidence>